<reference evidence="2 3" key="1">
    <citation type="journal article" date="2019" name="Genome Biol. Evol.">
        <title>Insights into the evolution of the New World diploid cottons (Gossypium, subgenus Houzingenia) based on genome sequencing.</title>
        <authorList>
            <person name="Grover C.E."/>
            <person name="Arick M.A. 2nd"/>
            <person name="Thrash A."/>
            <person name="Conover J.L."/>
            <person name="Sanders W.S."/>
            <person name="Peterson D.G."/>
            <person name="Frelichowski J.E."/>
            <person name="Scheffler J.A."/>
            <person name="Scheffler B.E."/>
            <person name="Wendel J.F."/>
        </authorList>
    </citation>
    <scope>NUCLEOTIDE SEQUENCE [LARGE SCALE GENOMIC DNA]</scope>
    <source>
        <strain evidence="2">27</strain>
        <tissue evidence="2">Leaf</tissue>
    </source>
</reference>
<sequence>MPRIFSQNRVDVLTRKRHRLDDTTTDVPTRRDVSSRRRNEGHPNKTAAMSRLLAVEYCGEVISEHEHVTAILNGLSSESKAIVTVITASQVSYGVQAITTMLLNAEARLQTTLVDVSSSANMVTTRSVDFADSTQQPPYRPNSAPGRGRGCGCSSSSHIQCQLYGKTGHLMLDIVSLNAQAYDRHVTNAPSYHI</sequence>
<accession>A0A7J8RNG3</accession>
<dbReference type="EMBL" id="JABFAC010000006">
    <property type="protein sequence ID" value="MBA0615311.1"/>
    <property type="molecule type" value="Genomic_DNA"/>
</dbReference>
<dbReference type="PANTHER" id="PTHR47481:SF30">
    <property type="entry name" value="CCHC-TYPE DOMAIN-CONTAINING PROTEIN"/>
    <property type="match status" value="1"/>
</dbReference>
<feature type="region of interest" description="Disordered" evidence="1">
    <location>
        <begin position="21"/>
        <end position="45"/>
    </location>
</feature>
<evidence type="ECO:0000313" key="2">
    <source>
        <dbReference type="EMBL" id="MBA0615311.1"/>
    </source>
</evidence>
<evidence type="ECO:0000313" key="3">
    <source>
        <dbReference type="Proteomes" id="UP000593561"/>
    </source>
</evidence>
<name>A0A7J8RNG3_GOSDV</name>
<dbReference type="PANTHER" id="PTHR47481">
    <property type="match status" value="1"/>
</dbReference>
<evidence type="ECO:0000256" key="1">
    <source>
        <dbReference type="SAM" id="MobiDB-lite"/>
    </source>
</evidence>
<gene>
    <name evidence="2" type="ORF">Godav_015465</name>
</gene>
<protein>
    <submittedName>
        <fullName evidence="2">Uncharacterized protein</fullName>
    </submittedName>
</protein>
<keyword evidence="3" id="KW-1185">Reference proteome</keyword>
<comment type="caution">
    <text evidence="2">The sequence shown here is derived from an EMBL/GenBank/DDBJ whole genome shotgun (WGS) entry which is preliminary data.</text>
</comment>
<proteinExistence type="predicted"/>
<feature type="compositionally biased region" description="Basic and acidic residues" evidence="1">
    <location>
        <begin position="28"/>
        <end position="43"/>
    </location>
</feature>
<dbReference type="Proteomes" id="UP000593561">
    <property type="component" value="Unassembled WGS sequence"/>
</dbReference>
<feature type="non-terminal residue" evidence="2">
    <location>
        <position position="1"/>
    </location>
</feature>
<organism evidence="2 3">
    <name type="scientific">Gossypium davidsonii</name>
    <name type="common">Davidson's cotton</name>
    <name type="synonym">Gossypium klotzschianum subsp. davidsonii</name>
    <dbReference type="NCBI Taxonomy" id="34287"/>
    <lineage>
        <taxon>Eukaryota</taxon>
        <taxon>Viridiplantae</taxon>
        <taxon>Streptophyta</taxon>
        <taxon>Embryophyta</taxon>
        <taxon>Tracheophyta</taxon>
        <taxon>Spermatophyta</taxon>
        <taxon>Magnoliopsida</taxon>
        <taxon>eudicotyledons</taxon>
        <taxon>Gunneridae</taxon>
        <taxon>Pentapetalae</taxon>
        <taxon>rosids</taxon>
        <taxon>malvids</taxon>
        <taxon>Malvales</taxon>
        <taxon>Malvaceae</taxon>
        <taxon>Malvoideae</taxon>
        <taxon>Gossypium</taxon>
    </lineage>
</organism>
<dbReference type="AlphaFoldDB" id="A0A7J8RNG3"/>